<evidence type="ECO:0000256" key="3">
    <source>
        <dbReference type="ARBA" id="ARBA00023172"/>
    </source>
</evidence>
<organism evidence="7 8">
    <name type="scientific">Jingyaoa shaoxingensis</name>
    <dbReference type="NCBI Taxonomy" id="2763671"/>
    <lineage>
        <taxon>Bacteria</taxon>
        <taxon>Bacillati</taxon>
        <taxon>Bacillota</taxon>
        <taxon>Clostridia</taxon>
        <taxon>Lachnospirales</taxon>
        <taxon>Lachnospiraceae</taxon>
        <taxon>Jingyaoa</taxon>
    </lineage>
</organism>
<keyword evidence="2" id="KW-0238">DNA-binding</keyword>
<evidence type="ECO:0000256" key="1">
    <source>
        <dbReference type="ARBA" id="ARBA00022908"/>
    </source>
</evidence>
<dbReference type="Pfam" id="PF07508">
    <property type="entry name" value="Recombinase"/>
    <property type="match status" value="1"/>
</dbReference>
<dbReference type="SMART" id="SM00857">
    <property type="entry name" value="Resolvase"/>
    <property type="match status" value="1"/>
</dbReference>
<dbReference type="Gene3D" id="3.40.50.1390">
    <property type="entry name" value="Resolvase, N-terminal catalytic domain"/>
    <property type="match status" value="1"/>
</dbReference>
<dbReference type="SUPFAM" id="SSF53041">
    <property type="entry name" value="Resolvase-like"/>
    <property type="match status" value="1"/>
</dbReference>
<dbReference type="PANTHER" id="PTHR30461">
    <property type="entry name" value="DNA-INVERTASE FROM LAMBDOID PROPHAGE"/>
    <property type="match status" value="1"/>
</dbReference>
<name>A0ABR7NBB3_9FIRM</name>
<protein>
    <submittedName>
        <fullName evidence="7">Recombinase family protein</fullName>
    </submittedName>
</protein>
<evidence type="ECO:0000259" key="6">
    <source>
        <dbReference type="PROSITE" id="PS51737"/>
    </source>
</evidence>
<dbReference type="InterPro" id="IPR011109">
    <property type="entry name" value="DNA_bind_recombinase_dom"/>
</dbReference>
<keyword evidence="3" id="KW-0233">DNA recombination</keyword>
<dbReference type="Gene3D" id="3.90.1750.20">
    <property type="entry name" value="Putative Large Serine Recombinase, Chain B, Domain 2"/>
    <property type="match status" value="1"/>
</dbReference>
<feature type="domain" description="Resolvase/invertase-type recombinase catalytic" evidence="5">
    <location>
        <begin position="8"/>
        <end position="158"/>
    </location>
</feature>
<reference evidence="7 8" key="1">
    <citation type="submission" date="2020-08" db="EMBL/GenBank/DDBJ databases">
        <title>Genome public.</title>
        <authorList>
            <person name="Liu C."/>
            <person name="Sun Q."/>
        </authorList>
    </citation>
    <scope>NUCLEOTIDE SEQUENCE [LARGE SCALE GENOMIC DNA]</scope>
    <source>
        <strain evidence="7 8">NSJ-46</strain>
    </source>
</reference>
<dbReference type="Pfam" id="PF00239">
    <property type="entry name" value="Resolvase"/>
    <property type="match status" value="1"/>
</dbReference>
<evidence type="ECO:0000256" key="2">
    <source>
        <dbReference type="ARBA" id="ARBA00023125"/>
    </source>
</evidence>
<dbReference type="InterPro" id="IPR006119">
    <property type="entry name" value="Resolv_N"/>
</dbReference>
<evidence type="ECO:0000313" key="7">
    <source>
        <dbReference type="EMBL" id="MBC8573697.1"/>
    </source>
</evidence>
<feature type="domain" description="Recombinase" evidence="6">
    <location>
        <begin position="166"/>
        <end position="292"/>
    </location>
</feature>
<dbReference type="PROSITE" id="PS51737">
    <property type="entry name" value="RECOMBINASE_DNA_BIND"/>
    <property type="match status" value="1"/>
</dbReference>
<proteinExistence type="predicted"/>
<dbReference type="InterPro" id="IPR006118">
    <property type="entry name" value="Recombinase_CS"/>
</dbReference>
<dbReference type="InterPro" id="IPR050639">
    <property type="entry name" value="SSR_resolvase"/>
</dbReference>
<feature type="active site" description="O-(5'-phospho-DNA)-serine intermediate" evidence="4">
    <location>
        <position position="16"/>
    </location>
</feature>
<dbReference type="InterPro" id="IPR036162">
    <property type="entry name" value="Resolvase-like_N_sf"/>
</dbReference>
<comment type="caution">
    <text evidence="7">The sequence shown here is derived from an EMBL/GenBank/DDBJ whole genome shotgun (WGS) entry which is preliminary data.</text>
</comment>
<evidence type="ECO:0000256" key="4">
    <source>
        <dbReference type="PROSITE-ProRule" id="PRU10137"/>
    </source>
</evidence>
<keyword evidence="8" id="KW-1185">Reference proteome</keyword>
<dbReference type="Proteomes" id="UP000657421">
    <property type="component" value="Unassembled WGS sequence"/>
</dbReference>
<evidence type="ECO:0000313" key="8">
    <source>
        <dbReference type="Proteomes" id="UP000657421"/>
    </source>
</evidence>
<dbReference type="InterPro" id="IPR025827">
    <property type="entry name" value="Zn_ribbon_recom_dom"/>
</dbReference>
<accession>A0ABR7NBB3</accession>
<dbReference type="RefSeq" id="WP_249308987.1">
    <property type="nucleotide sequence ID" value="NZ_JACRSZ010000011.1"/>
</dbReference>
<sequence length="580" mass="66217">MEFSKLTRVAIYIRVSTTMQAENGESLNVQRTQLTTYAQMMLNALPENIVIFEDAGYSGKNMDRPKFQDMMSQIRAGKFSHLLVWKIDRISRNLLDFSMMYKELKELGVTFVSKNEQFDTSTAMGEAMLKIILVFAELERNMTSERVTHTMIAMAQSGRWNGGCVPFGYTYRTEGEKKEKQIFEIDKGEAVLVQEIFDLYEQERSIVREAKILNDRNAISRYGHEWSPVTVHLVLRNIFYVGDYRYNALREGDRSKPKPESEWIIVKDHHPAIISREQFARVQAILKANKRYRKDMAPASSRERIHIFGGLLFCGNCGKPLNNSVSNKKADGWQYSNYPCPTRRRSSNKCTGKSTSDPVVGEFVFNYILNMLNAQKGFKDIQTPAQLQDRLLFGDAFHNVISIDSDGLNSFFNLLSSGNISGAIYGKDVAVSKSKTAKVDPELVRLRKEKKRLERALDRLLNTYIMSDRPISENEYIRKRTDLETLLSDVNDKLGIAQSEEVQMALTDSEFLTKASQFIIGQKLSNRLYINYKNLAQSVDPSVLKTFVVSVIDNIVIYNGKVKSIVFRNGLAATFEYSSI</sequence>
<dbReference type="InterPro" id="IPR038109">
    <property type="entry name" value="DNA_bind_recomb_sf"/>
</dbReference>
<keyword evidence="1" id="KW-0229">DNA integration</keyword>
<evidence type="ECO:0000259" key="5">
    <source>
        <dbReference type="PROSITE" id="PS51736"/>
    </source>
</evidence>
<dbReference type="EMBL" id="JACRSZ010000011">
    <property type="protein sequence ID" value="MBC8573697.1"/>
    <property type="molecule type" value="Genomic_DNA"/>
</dbReference>
<dbReference type="PROSITE" id="PS51736">
    <property type="entry name" value="RECOMBINASES_3"/>
    <property type="match status" value="1"/>
</dbReference>
<gene>
    <name evidence="7" type="ORF">H8716_11475</name>
</gene>
<dbReference type="PANTHER" id="PTHR30461:SF23">
    <property type="entry name" value="DNA RECOMBINASE-RELATED"/>
    <property type="match status" value="1"/>
</dbReference>
<dbReference type="CDD" id="cd03768">
    <property type="entry name" value="SR_ResInv"/>
    <property type="match status" value="1"/>
</dbReference>
<dbReference type="Pfam" id="PF13408">
    <property type="entry name" value="Zn_ribbon_recom"/>
    <property type="match status" value="1"/>
</dbReference>
<dbReference type="PROSITE" id="PS00397">
    <property type="entry name" value="RECOMBINASES_1"/>
    <property type="match status" value="1"/>
</dbReference>